<proteinExistence type="predicted"/>
<keyword evidence="2" id="KW-1185">Reference proteome</keyword>
<protein>
    <recommendedName>
        <fullName evidence="3">Rap1a immunity protein domain-containing protein</fullName>
    </recommendedName>
</protein>
<sequence length="119" mass="12869">MIMSSSSRHVVLILAGVLLPLCALSAAPPRLLGLEDMSCTAWKATKGDPERREPYLQWVRGFLSGHNYASQSRQVGEVSAAAVALYVDRYCAEHAAATVATAAMRMSDEYSGRNAPITR</sequence>
<dbReference type="OrthoDB" id="9181704at2"/>
<evidence type="ECO:0000313" key="1">
    <source>
        <dbReference type="EMBL" id="CAB1371020.1"/>
    </source>
</evidence>
<dbReference type="KEGG" id="doe:DENOEST_3866"/>
<evidence type="ECO:0008006" key="3">
    <source>
        <dbReference type="Google" id="ProtNLM"/>
    </source>
</evidence>
<accession>A0A6S6Y685</accession>
<organism evidence="1 2">
    <name type="scientific">Denitratisoma oestradiolicum</name>
    <dbReference type="NCBI Taxonomy" id="311182"/>
    <lineage>
        <taxon>Bacteria</taxon>
        <taxon>Pseudomonadati</taxon>
        <taxon>Pseudomonadota</taxon>
        <taxon>Betaproteobacteria</taxon>
        <taxon>Nitrosomonadales</taxon>
        <taxon>Sterolibacteriaceae</taxon>
        <taxon>Denitratisoma</taxon>
    </lineage>
</organism>
<evidence type="ECO:0000313" key="2">
    <source>
        <dbReference type="Proteomes" id="UP000515733"/>
    </source>
</evidence>
<dbReference type="EMBL" id="LR778301">
    <property type="protein sequence ID" value="CAB1371020.1"/>
    <property type="molecule type" value="Genomic_DNA"/>
</dbReference>
<reference evidence="1 2" key="1">
    <citation type="submission" date="2020-03" db="EMBL/GenBank/DDBJ databases">
        <authorList>
            <consortium name="Genoscope - CEA"/>
            <person name="William W."/>
        </authorList>
    </citation>
    <scope>NUCLEOTIDE SEQUENCE [LARGE SCALE GENOMIC DNA]</scope>
    <source>
        <strain evidence="2">DSM 16959</strain>
    </source>
</reference>
<dbReference type="Proteomes" id="UP000515733">
    <property type="component" value="Chromosome"/>
</dbReference>
<gene>
    <name evidence="1" type="ORF">DENOEST_3866</name>
</gene>
<dbReference type="AlphaFoldDB" id="A0A6S6Y685"/>
<name>A0A6S6Y685_9PROT</name>